<evidence type="ECO:0000259" key="2">
    <source>
        <dbReference type="Pfam" id="PF09361"/>
    </source>
</evidence>
<dbReference type="EMBL" id="BKCL01000009">
    <property type="protein sequence ID" value="GEQ98836.1"/>
    <property type="molecule type" value="Genomic_DNA"/>
</dbReference>
<dbReference type="AlphaFoldDB" id="A0A5A7MSQ1"/>
<evidence type="ECO:0000313" key="6">
    <source>
        <dbReference type="Proteomes" id="UP000325187"/>
    </source>
</evidence>
<organism evidence="3 5">
    <name type="scientific">Iodidimonas gelatinilytica</name>
    <dbReference type="NCBI Taxonomy" id="1236966"/>
    <lineage>
        <taxon>Bacteria</taxon>
        <taxon>Pseudomonadati</taxon>
        <taxon>Pseudomonadota</taxon>
        <taxon>Alphaproteobacteria</taxon>
        <taxon>Iodidimonadales</taxon>
        <taxon>Iodidimonadaceae</taxon>
        <taxon>Iodidimonas</taxon>
    </lineage>
</organism>
<name>A0A5A7MSQ1_9PROT</name>
<dbReference type="Proteomes" id="UP000325187">
    <property type="component" value="Unassembled WGS sequence"/>
</dbReference>
<feature type="compositionally biased region" description="Basic and acidic residues" evidence="1">
    <location>
        <begin position="1"/>
        <end position="17"/>
    </location>
</feature>
<gene>
    <name evidence="3" type="ORF">JCM17844_24730</name>
    <name evidence="4" type="ORF">JCM17845_19930</name>
</gene>
<dbReference type="RefSeq" id="WP_150001059.1">
    <property type="nucleotide sequence ID" value="NZ_BKCL01000009.1"/>
</dbReference>
<evidence type="ECO:0000313" key="3">
    <source>
        <dbReference type="EMBL" id="GEQ98836.1"/>
    </source>
</evidence>
<evidence type="ECO:0000313" key="5">
    <source>
        <dbReference type="Proteomes" id="UP000322084"/>
    </source>
</evidence>
<comment type="caution">
    <text evidence="3">The sequence shown here is derived from an EMBL/GenBank/DDBJ whole genome shotgun (WGS) entry which is preliminary data.</text>
</comment>
<evidence type="ECO:0000256" key="1">
    <source>
        <dbReference type="SAM" id="MobiDB-lite"/>
    </source>
</evidence>
<dbReference type="Pfam" id="PF09361">
    <property type="entry name" value="Phasin_2"/>
    <property type="match status" value="1"/>
</dbReference>
<feature type="domain" description="Phasin" evidence="2">
    <location>
        <begin position="106"/>
        <end position="205"/>
    </location>
</feature>
<dbReference type="EMBL" id="BKCM01000009">
    <property type="protein sequence ID" value="GER01370.1"/>
    <property type="molecule type" value="Genomic_DNA"/>
</dbReference>
<keyword evidence="6" id="KW-1185">Reference proteome</keyword>
<feature type="compositionally biased region" description="Low complexity" evidence="1">
    <location>
        <begin position="21"/>
        <end position="39"/>
    </location>
</feature>
<dbReference type="Proteomes" id="UP000322084">
    <property type="component" value="Unassembled WGS sequence"/>
</dbReference>
<evidence type="ECO:0000313" key="4">
    <source>
        <dbReference type="EMBL" id="GER01370.1"/>
    </source>
</evidence>
<protein>
    <recommendedName>
        <fullName evidence="2">Phasin domain-containing protein</fullName>
    </recommendedName>
</protein>
<feature type="region of interest" description="Disordered" evidence="1">
    <location>
        <begin position="1"/>
        <end position="42"/>
    </location>
</feature>
<reference evidence="5 6" key="1">
    <citation type="submission" date="2019-09" db="EMBL/GenBank/DDBJ databases">
        <title>NBRP : Genome information of microbial organism related human and environment.</title>
        <authorList>
            <person name="Hattori M."/>
            <person name="Oshima K."/>
            <person name="Inaba H."/>
            <person name="Suda W."/>
            <person name="Sakamoto M."/>
            <person name="Iino T."/>
            <person name="Kitahara M."/>
            <person name="Oshida Y."/>
            <person name="Iida T."/>
            <person name="Kudo T."/>
            <person name="Itoh T."/>
            <person name="Ohkuma M."/>
        </authorList>
    </citation>
    <scope>NUCLEOTIDE SEQUENCE [LARGE SCALE GENOMIC DNA]</scope>
    <source>
        <strain evidence="3 5">Hi-2</strain>
        <strain evidence="4 6">Mie-1</strain>
    </source>
</reference>
<dbReference type="InterPro" id="IPR018968">
    <property type="entry name" value="Phasin"/>
</dbReference>
<sequence length="218" mass="23512">MKAKAEKPVAPKADKPKKAAAKSTKASSAKTAASPAAHKPINEDASVKAAEKAYADATLTANVPAEKMLNDMKKAVDVTVEAAVVEMNATTQLSERGIQDATMNLEALMTFQKEALDSLVGATVTAVQNIEELSDQMSDLAQQRSEKQAAFFSAFCEAKDPVSLCKVHEAYVRDSYDSMIAQYTASTDIWMRIGRESMDPLSTQFARMVDHMKGLSGQ</sequence>
<accession>A0A5A7N1Y4</accession>
<accession>A0A5A7MSQ1</accession>
<proteinExistence type="predicted"/>